<dbReference type="InterPro" id="IPR011042">
    <property type="entry name" value="6-blade_b-propeller_TolB-like"/>
</dbReference>
<sequence>MAEVLAADIKENILTCNICLVEYEDPRVLPCYHTFCYGCISDHATRTLTSNRTFLCPVCREEIQFPAGGLNQLKKNFIFSKTKDIITKQQVGQTLEEEQATVAAVTQAIAQMTISCEKHLNNELKYYCEDDDTVICCECIITEHSGHRISSVEQVAKCNRDKIKAALVRTMKTTDMFKESVAMETANDTEDSHIKTLTITNMKKQAQIMHKLIDQRVETLISELNSAYDVRKKQKEANKDILEFHHSSLHSACDFAQELITNGTDSEIMLHAKSLIERLAAMEKTPVPTPDTPAQISYKPGEISTDGLEAMLGQVTVQSQSPLAGLETNPRSAPNLPVFLEKAECVRSFSAVVGDDKGRILMTGLTIDERYTCMYVVDGYESWRRRGNDRTKMFTHDGEFKFYIELNNPFDVAVSQTGHMYMTSLGDKCVKVYSTKGKQVTTMGHGLLEDPRGITLNRQGHVMVCDRGKMSIFTFYAASGQLLDTIPLNMCADPQYITVNSVNDNIVISDFVKHCVHVLSPTGDQLYQYVGNGQLRKPCGVCTDSNGHIFIAEWGKRRIVALSPQGYFIRYIATKADGLNSPIALAINPAGQLVVAEEWGRVKIFQYLQ</sequence>
<dbReference type="GeneID" id="106169267"/>
<keyword evidence="2" id="KW-0479">Metal-binding</keyword>
<dbReference type="PANTHER" id="PTHR25462:SF296">
    <property type="entry name" value="MEIOTIC P26, ISOFORM F"/>
    <property type="match status" value="1"/>
</dbReference>
<dbReference type="InterPro" id="IPR047153">
    <property type="entry name" value="TRIM45/56/19-like"/>
</dbReference>
<dbReference type="GO" id="GO:0008270">
    <property type="term" value="F:zinc ion binding"/>
    <property type="evidence" value="ECO:0007669"/>
    <property type="project" value="UniProtKB-KW"/>
</dbReference>
<dbReference type="PROSITE" id="PS00518">
    <property type="entry name" value="ZF_RING_1"/>
    <property type="match status" value="1"/>
</dbReference>
<dbReference type="Pfam" id="PF13445">
    <property type="entry name" value="zf-RING_UBOX"/>
    <property type="match status" value="1"/>
</dbReference>
<evidence type="ECO:0000259" key="9">
    <source>
        <dbReference type="PROSITE" id="PS50119"/>
    </source>
</evidence>
<dbReference type="STRING" id="7574.A0A1S3J1J6"/>
<dbReference type="OrthoDB" id="111250at2759"/>
<dbReference type="InterPro" id="IPR000315">
    <property type="entry name" value="Znf_B-box"/>
</dbReference>
<dbReference type="InterPro" id="IPR027370">
    <property type="entry name" value="Znf-RING_euk"/>
</dbReference>
<dbReference type="PROSITE" id="PS50089">
    <property type="entry name" value="ZF_RING_2"/>
    <property type="match status" value="1"/>
</dbReference>
<dbReference type="InterPro" id="IPR001841">
    <property type="entry name" value="Znf_RING"/>
</dbReference>
<evidence type="ECO:0000256" key="5">
    <source>
        <dbReference type="ARBA" id="ARBA00022833"/>
    </source>
</evidence>
<proteinExistence type="predicted"/>
<dbReference type="Gene3D" id="3.30.160.60">
    <property type="entry name" value="Classic Zinc Finger"/>
    <property type="match status" value="1"/>
</dbReference>
<dbReference type="AlphaFoldDB" id="A0A1S3J1J6"/>
<protein>
    <submittedName>
        <fullName evidence="11">Tripartite motif-containing protein 3-like</fullName>
    </submittedName>
</protein>
<organism evidence="10 11">
    <name type="scientific">Lingula anatina</name>
    <name type="common">Brachiopod</name>
    <name type="synonym">Lingula unguis</name>
    <dbReference type="NCBI Taxonomy" id="7574"/>
    <lineage>
        <taxon>Eukaryota</taxon>
        <taxon>Metazoa</taxon>
        <taxon>Spiralia</taxon>
        <taxon>Lophotrochozoa</taxon>
        <taxon>Brachiopoda</taxon>
        <taxon>Linguliformea</taxon>
        <taxon>Lingulata</taxon>
        <taxon>Lingulida</taxon>
        <taxon>Linguloidea</taxon>
        <taxon>Lingulidae</taxon>
        <taxon>Lingula</taxon>
    </lineage>
</organism>
<keyword evidence="1" id="KW-0597">Phosphoprotein</keyword>
<dbReference type="InterPro" id="IPR013083">
    <property type="entry name" value="Znf_RING/FYVE/PHD"/>
</dbReference>
<dbReference type="InterPro" id="IPR017907">
    <property type="entry name" value="Znf_RING_CS"/>
</dbReference>
<evidence type="ECO:0000313" key="11">
    <source>
        <dbReference type="RefSeq" id="XP_013404133.1"/>
    </source>
</evidence>
<keyword evidence="10" id="KW-1185">Reference proteome</keyword>
<evidence type="ECO:0000259" key="8">
    <source>
        <dbReference type="PROSITE" id="PS50089"/>
    </source>
</evidence>
<dbReference type="InParanoid" id="A0A1S3J1J6"/>
<name>A0A1S3J1J6_LINAN</name>
<dbReference type="InterPro" id="IPR001258">
    <property type="entry name" value="NHL_repeat"/>
</dbReference>
<keyword evidence="3" id="KW-0677">Repeat</keyword>
<dbReference type="SMART" id="SM00336">
    <property type="entry name" value="BBOX"/>
    <property type="match status" value="1"/>
</dbReference>
<feature type="domain" description="B box-type" evidence="9">
    <location>
        <begin position="111"/>
        <end position="152"/>
    </location>
</feature>
<keyword evidence="5" id="KW-0862">Zinc</keyword>
<dbReference type="Gene3D" id="3.30.40.10">
    <property type="entry name" value="Zinc/RING finger domain, C3HC4 (zinc finger)"/>
    <property type="match status" value="1"/>
</dbReference>
<dbReference type="Gene3D" id="2.120.10.30">
    <property type="entry name" value="TolB, C-terminal domain"/>
    <property type="match status" value="1"/>
</dbReference>
<dbReference type="SUPFAM" id="SSF101898">
    <property type="entry name" value="NHL repeat"/>
    <property type="match status" value="1"/>
</dbReference>
<evidence type="ECO:0000256" key="6">
    <source>
        <dbReference type="PROSITE-ProRule" id="PRU00024"/>
    </source>
</evidence>
<gene>
    <name evidence="11" type="primary">LOC106169267</name>
</gene>
<dbReference type="Pfam" id="PF00643">
    <property type="entry name" value="zf-B_box"/>
    <property type="match status" value="1"/>
</dbReference>
<dbReference type="RefSeq" id="XP_013404133.1">
    <property type="nucleotide sequence ID" value="XM_013548679.1"/>
</dbReference>
<dbReference type="PROSITE" id="PS51125">
    <property type="entry name" value="NHL"/>
    <property type="match status" value="1"/>
</dbReference>
<keyword evidence="4 6" id="KW-0863">Zinc-finger</keyword>
<feature type="domain" description="RING-type" evidence="8">
    <location>
        <begin position="16"/>
        <end position="60"/>
    </location>
</feature>
<dbReference type="PROSITE" id="PS50119">
    <property type="entry name" value="ZF_BBOX"/>
    <property type="match status" value="1"/>
</dbReference>
<dbReference type="PANTHER" id="PTHR25462">
    <property type="entry name" value="BONUS, ISOFORM C-RELATED"/>
    <property type="match status" value="1"/>
</dbReference>
<evidence type="ECO:0000256" key="7">
    <source>
        <dbReference type="PROSITE-ProRule" id="PRU00504"/>
    </source>
</evidence>
<evidence type="ECO:0000256" key="1">
    <source>
        <dbReference type="ARBA" id="ARBA00022553"/>
    </source>
</evidence>
<evidence type="ECO:0000256" key="4">
    <source>
        <dbReference type="ARBA" id="ARBA00022771"/>
    </source>
</evidence>
<dbReference type="Proteomes" id="UP000085678">
    <property type="component" value="Unplaced"/>
</dbReference>
<dbReference type="CDD" id="cd05819">
    <property type="entry name" value="NHL"/>
    <property type="match status" value="1"/>
</dbReference>
<dbReference type="SUPFAM" id="SSF57845">
    <property type="entry name" value="B-box zinc-binding domain"/>
    <property type="match status" value="1"/>
</dbReference>
<dbReference type="CDD" id="cd19756">
    <property type="entry name" value="Bbox2"/>
    <property type="match status" value="1"/>
</dbReference>
<evidence type="ECO:0000256" key="3">
    <source>
        <dbReference type="ARBA" id="ARBA00022737"/>
    </source>
</evidence>
<dbReference type="SMART" id="SM00184">
    <property type="entry name" value="RING"/>
    <property type="match status" value="1"/>
</dbReference>
<dbReference type="SUPFAM" id="SSF57850">
    <property type="entry name" value="RING/U-box"/>
    <property type="match status" value="1"/>
</dbReference>
<reference evidence="11" key="1">
    <citation type="submission" date="2025-08" db="UniProtKB">
        <authorList>
            <consortium name="RefSeq"/>
        </authorList>
    </citation>
    <scope>IDENTIFICATION</scope>
    <source>
        <tissue evidence="11">Gonads</tissue>
    </source>
</reference>
<feature type="repeat" description="NHL" evidence="7">
    <location>
        <begin position="531"/>
        <end position="565"/>
    </location>
</feature>
<accession>A0A1S3J1J6</accession>
<dbReference type="KEGG" id="lak:106169267"/>
<evidence type="ECO:0000256" key="2">
    <source>
        <dbReference type="ARBA" id="ARBA00022723"/>
    </source>
</evidence>
<evidence type="ECO:0000313" key="10">
    <source>
        <dbReference type="Proteomes" id="UP000085678"/>
    </source>
</evidence>